<keyword evidence="3" id="KW-1133">Transmembrane helix</keyword>
<sequence length="240" mass="27274">MKARTWVILGATSIIAEEFAQLAAQAKQNLILVGRHLQQLEIIAANIRLRYQVKCELLLIDFSKDLRNVLELLQSKSATELDLFIAHSAMLQNHELNLIAIEDLIHTNVLSTFQLIHTYLQRTQSNYHLLFLSSVAACRGRSKNSAYGGTKAAIEVYLEGLQQSAPKNMSITVARLGFIDTAQTYGSPGIFYASPPKVCAKACWRATKAGKRLIYHPFFWRFIMAIIKHLPFFIYKRMRF</sequence>
<dbReference type="PROSITE" id="PS00061">
    <property type="entry name" value="ADH_SHORT"/>
    <property type="match status" value="1"/>
</dbReference>
<keyword evidence="2" id="KW-0560">Oxidoreductase</keyword>
<dbReference type="KEGG" id="lha:LHA_2264"/>
<comment type="similarity">
    <text evidence="1">Belongs to the short-chain dehydrogenases/reductases (SDR) family.</text>
</comment>
<dbReference type="RefSeq" id="WP_045106511.1">
    <property type="nucleotide sequence ID" value="NZ_LN681225.1"/>
</dbReference>
<feature type="transmembrane region" description="Helical" evidence="3">
    <location>
        <begin position="218"/>
        <end position="235"/>
    </location>
</feature>
<dbReference type="GO" id="GO:0016491">
    <property type="term" value="F:oxidoreductase activity"/>
    <property type="evidence" value="ECO:0007669"/>
    <property type="project" value="UniProtKB-KW"/>
</dbReference>
<dbReference type="PANTHER" id="PTHR43391">
    <property type="entry name" value="RETINOL DEHYDROGENASE-RELATED"/>
    <property type="match status" value="1"/>
</dbReference>
<proteinExistence type="inferred from homology"/>
<dbReference type="InterPro" id="IPR002347">
    <property type="entry name" value="SDR_fam"/>
</dbReference>
<dbReference type="AlphaFoldDB" id="A0A0A8UQY3"/>
<evidence type="ECO:0000313" key="5">
    <source>
        <dbReference type="Proteomes" id="UP000032803"/>
    </source>
</evidence>
<protein>
    <submittedName>
        <fullName evidence="4">Oxidoreductase, short chain dehydrogenase/reductase family</fullName>
    </submittedName>
</protein>
<evidence type="ECO:0000256" key="3">
    <source>
        <dbReference type="SAM" id="Phobius"/>
    </source>
</evidence>
<dbReference type="OrthoDB" id="335726at2"/>
<dbReference type="InterPro" id="IPR036291">
    <property type="entry name" value="NAD(P)-bd_dom_sf"/>
</dbReference>
<evidence type="ECO:0000256" key="2">
    <source>
        <dbReference type="ARBA" id="ARBA00023002"/>
    </source>
</evidence>
<dbReference type="InterPro" id="IPR020904">
    <property type="entry name" value="Sc_DH/Rdtase_CS"/>
</dbReference>
<keyword evidence="5" id="KW-1185">Reference proteome</keyword>
<dbReference type="Gene3D" id="3.40.50.720">
    <property type="entry name" value="NAD(P)-binding Rossmann-like Domain"/>
    <property type="match status" value="1"/>
</dbReference>
<dbReference type="STRING" id="449.LHA_2264"/>
<dbReference type="EMBL" id="LN681225">
    <property type="protein sequence ID" value="CEK11285.1"/>
    <property type="molecule type" value="Genomic_DNA"/>
</dbReference>
<dbReference type="Pfam" id="PF00106">
    <property type="entry name" value="adh_short"/>
    <property type="match status" value="1"/>
</dbReference>
<evidence type="ECO:0000256" key="1">
    <source>
        <dbReference type="ARBA" id="ARBA00006484"/>
    </source>
</evidence>
<dbReference type="SUPFAM" id="SSF51735">
    <property type="entry name" value="NAD(P)-binding Rossmann-fold domains"/>
    <property type="match status" value="1"/>
</dbReference>
<dbReference type="HOGENOM" id="CLU_010194_2_1_6"/>
<dbReference type="PANTHER" id="PTHR43391:SF94">
    <property type="entry name" value="OXIDOREDUCTASE-RELATED"/>
    <property type="match status" value="1"/>
</dbReference>
<dbReference type="Proteomes" id="UP000032803">
    <property type="component" value="Chromosome I"/>
</dbReference>
<dbReference type="PATRIC" id="fig|449.7.peg.196"/>
<accession>A0A0A8UQY3</accession>
<organism evidence="4 5">
    <name type="scientific">Legionella hackeliae</name>
    <dbReference type="NCBI Taxonomy" id="449"/>
    <lineage>
        <taxon>Bacteria</taxon>
        <taxon>Pseudomonadati</taxon>
        <taxon>Pseudomonadota</taxon>
        <taxon>Gammaproteobacteria</taxon>
        <taxon>Legionellales</taxon>
        <taxon>Legionellaceae</taxon>
        <taxon>Legionella</taxon>
    </lineage>
</organism>
<evidence type="ECO:0000313" key="4">
    <source>
        <dbReference type="EMBL" id="CEK11285.1"/>
    </source>
</evidence>
<keyword evidence="3" id="KW-0472">Membrane</keyword>
<reference evidence="5" key="1">
    <citation type="submission" date="2014-09" db="EMBL/GenBank/DDBJ databases">
        <authorList>
            <person name="Gomez-Valero L."/>
        </authorList>
    </citation>
    <scope>NUCLEOTIDE SEQUENCE [LARGE SCALE GENOMIC DNA]</scope>
    <source>
        <strain evidence="5">ATCC35250</strain>
    </source>
</reference>
<keyword evidence="3" id="KW-0812">Transmembrane</keyword>
<gene>
    <name evidence="4" type="ORF">LHA_2264</name>
</gene>
<name>A0A0A8UQY3_LEGHA</name>